<protein>
    <submittedName>
        <fullName evidence="2">DJ-1/PfpI family protein</fullName>
    </submittedName>
</protein>
<evidence type="ECO:0000313" key="2">
    <source>
        <dbReference type="EMBL" id="PTQ58766.1"/>
    </source>
</evidence>
<dbReference type="InterPro" id="IPR029062">
    <property type="entry name" value="Class_I_gatase-like"/>
</dbReference>
<comment type="caution">
    <text evidence="2">The sequence shown here is derived from an EMBL/GenBank/DDBJ whole genome shotgun (WGS) entry which is preliminary data.</text>
</comment>
<sequence>MVDCDRRTATMMTLFGTLLASGTAPLEASYTSAEPNGYMDKVPAAWKGNEQIGIVLYDHVTALDVIGPHYFLGRLAGATIHFVADSIRPIPSENGLVLTPTATFETCPKNLDVLLIGGGTAGTLAAMRDPAMLAFLRDRGARAKWVTSVCTGSLVLGRAGLLNGYRATSHWIGRPLLKEFGAVEVDERVVFDRNRATGAGVSAGLDLALALIQRLRPTEFAQMVQLFAEYAPAPSLDSGTPDHAPPAVLARAQDMLTGFVAGVREVAATANDRRPG</sequence>
<dbReference type="Gene3D" id="3.40.50.880">
    <property type="match status" value="1"/>
</dbReference>
<dbReference type="Proteomes" id="UP000244189">
    <property type="component" value="Unassembled WGS sequence"/>
</dbReference>
<dbReference type="GO" id="GO:0006355">
    <property type="term" value="P:regulation of DNA-templated transcription"/>
    <property type="evidence" value="ECO:0007669"/>
    <property type="project" value="TreeGrafter"/>
</dbReference>
<dbReference type="InterPro" id="IPR052158">
    <property type="entry name" value="INH-QAR"/>
</dbReference>
<name>A0A2T5GHG2_9SPHN</name>
<dbReference type="Pfam" id="PF01965">
    <property type="entry name" value="DJ-1_PfpI"/>
    <property type="match status" value="1"/>
</dbReference>
<keyword evidence="3" id="KW-1185">Reference proteome</keyword>
<evidence type="ECO:0000259" key="1">
    <source>
        <dbReference type="Pfam" id="PF01965"/>
    </source>
</evidence>
<dbReference type="SUPFAM" id="SSF52317">
    <property type="entry name" value="Class I glutamine amidotransferase-like"/>
    <property type="match status" value="1"/>
</dbReference>
<gene>
    <name evidence="2" type="ORF">C8J26_3637</name>
</gene>
<dbReference type="PANTHER" id="PTHR43130">
    <property type="entry name" value="ARAC-FAMILY TRANSCRIPTIONAL REGULATOR"/>
    <property type="match status" value="1"/>
</dbReference>
<dbReference type="EMBL" id="QAOG01000007">
    <property type="protein sequence ID" value="PTQ58766.1"/>
    <property type="molecule type" value="Genomic_DNA"/>
</dbReference>
<dbReference type="PANTHER" id="PTHR43130:SF2">
    <property type="entry name" value="DJ-1_PFPI DOMAIN-CONTAINING PROTEIN"/>
    <property type="match status" value="1"/>
</dbReference>
<organism evidence="2 3">
    <name type="scientific">Sphingomonas aurantiaca</name>
    <dbReference type="NCBI Taxonomy" id="185949"/>
    <lineage>
        <taxon>Bacteria</taxon>
        <taxon>Pseudomonadati</taxon>
        <taxon>Pseudomonadota</taxon>
        <taxon>Alphaproteobacteria</taxon>
        <taxon>Sphingomonadales</taxon>
        <taxon>Sphingomonadaceae</taxon>
        <taxon>Sphingomonas</taxon>
    </lineage>
</organism>
<feature type="domain" description="DJ-1/PfpI" evidence="1">
    <location>
        <begin position="52"/>
        <end position="213"/>
    </location>
</feature>
<proteinExistence type="predicted"/>
<reference evidence="2 3" key="1">
    <citation type="submission" date="2018-04" db="EMBL/GenBank/DDBJ databases">
        <title>Genomic Encyclopedia of Type Strains, Phase III (KMG-III): the genomes of soil and plant-associated and newly described type strains.</title>
        <authorList>
            <person name="Whitman W."/>
        </authorList>
    </citation>
    <scope>NUCLEOTIDE SEQUENCE [LARGE SCALE GENOMIC DNA]</scope>
    <source>
        <strain evidence="2 3">MA101b</strain>
    </source>
</reference>
<dbReference type="InterPro" id="IPR002818">
    <property type="entry name" value="DJ-1/PfpI"/>
</dbReference>
<evidence type="ECO:0000313" key="3">
    <source>
        <dbReference type="Proteomes" id="UP000244189"/>
    </source>
</evidence>
<dbReference type="AlphaFoldDB" id="A0A2T5GHG2"/>
<dbReference type="CDD" id="cd03139">
    <property type="entry name" value="GATase1_PfpI_2"/>
    <property type="match status" value="1"/>
</dbReference>
<accession>A0A2T5GHG2</accession>